<dbReference type="PANTHER" id="PTHR14027:SF2">
    <property type="entry name" value="RNA POLYMERASE-ASSOCIATED PROTEIN CTR9 HOMOLOG"/>
    <property type="match status" value="1"/>
</dbReference>
<feature type="region of interest" description="Disordered" evidence="4">
    <location>
        <begin position="878"/>
        <end position="914"/>
    </location>
</feature>
<dbReference type="InterPro" id="IPR031101">
    <property type="entry name" value="Ctr9"/>
</dbReference>
<evidence type="ECO:0000256" key="1">
    <source>
        <dbReference type="ARBA" id="ARBA00022737"/>
    </source>
</evidence>
<dbReference type="SUPFAM" id="SSF81901">
    <property type="entry name" value="HCP-like"/>
    <property type="match status" value="1"/>
</dbReference>
<dbReference type="SUPFAM" id="SSF48452">
    <property type="entry name" value="TPR-like"/>
    <property type="match status" value="2"/>
</dbReference>
<evidence type="ECO:0000313" key="6">
    <source>
        <dbReference type="Proteomes" id="UP001448207"/>
    </source>
</evidence>
<keyword evidence="6" id="KW-1185">Reference proteome</keyword>
<feature type="region of interest" description="Disordered" evidence="4">
    <location>
        <begin position="930"/>
        <end position="1009"/>
    </location>
</feature>
<evidence type="ECO:0000256" key="4">
    <source>
        <dbReference type="SAM" id="MobiDB-lite"/>
    </source>
</evidence>
<keyword evidence="1" id="KW-0677">Repeat</keyword>
<dbReference type="Proteomes" id="UP001448207">
    <property type="component" value="Unassembled WGS sequence"/>
</dbReference>
<sequence>MATAASFGNSYSTRSNTIEVPLQHEQVLEVVCNDLPSNPIELTDIFGQEGVALPYYRMLAIEYYEQNKIEQAISVIQAALTTDPAVPHTQPRQKLPLLTLIATLNMRLARKADGSEKQKYMSEATQFINEADRIHNQYEQTFVVKGNYHLLRRDISEASRVFSMLLDKRPNCIPALLGQAKIHYHIKNYKQALKIYQTALMYSRGKFANVEIRLGIAQCFGQLGMYDEAKVALRRTIELSEKPNPTALIMLAIIELNESKKHEHGALQQETSLRNGLQYMQQAHKSDKKHPVVLNMLANHFFLTRDFEKTVKSASKAMGNASNNVIKAESSYQIARAHHQMEEYNDAFKFYRQCLELNPDHILGQYGLGQMHLKRGEYDLAIQLYEKLYETEPQCVEVMKVLGSLYAMEGKKPQALALFNKALENDDSDASLAIEMAQLHDDTDSARALKYYEQALTLLDNEANKEKGVSSHKVEVLNNIAAMHHTLGHLDDAQRYYGLAIQESETISNAEDSSIDSKEYAAGMRLTITYNLARLYEERMDTDKASAIYKKITKEYPTYNDAHLRLGAIEQALGRATDAQEHYKEVFDTDPNDAVGWIMIGQAQATINEKLCKRSFEKVLKVCDRDDIYTHIALGNFHANAAREMKTDKVRNQRIESYKLAVNFYQQALKRDPQNAYATNGLAITLAENGHLEHAKDIFIQVREATVNNPCVWVNLAHAFVELKQYKQAIVMYENTSKKFFNNTDANLLLCLARAQYIYAKAEKDPEVVFNSLQNTQKALHIAPSDKSTLYNIALVQQLYAQLISELSKDQRTSREMRRAMNGLDSSQSIFRMLIQVPAEEFVLYDRKITGQRERYGETLRTQLERKLLEQIQYEEDKQRKMDEVRTKRDQEHAKKMAEEEQKQRNEAREKIRIEEERQALMRRVREENMQMAAREQDEDDAEVERKSKKRVRKRKEINEDEDEDEIPRGSDEDRMRRLSDDEDESDKKQKDRKRFRSKRVIDDSDDDE</sequence>
<dbReference type="PANTHER" id="PTHR14027">
    <property type="entry name" value="RNA POLYMERASE-ASSOCIATED PROTEIN CTR9"/>
    <property type="match status" value="1"/>
</dbReference>
<dbReference type="Gene3D" id="1.25.40.10">
    <property type="entry name" value="Tetratricopeptide repeat domain"/>
    <property type="match status" value="5"/>
</dbReference>
<name>A0ABR3BAF7_PHYBL</name>
<comment type="caution">
    <text evidence="5">The sequence shown here is derived from an EMBL/GenBank/DDBJ whole genome shotgun (WGS) entry which is preliminary data.</text>
</comment>
<feature type="repeat" description="TPR" evidence="3">
    <location>
        <begin position="362"/>
        <end position="395"/>
    </location>
</feature>
<gene>
    <name evidence="5" type="ORF">J3Q64DRAFT_1695121</name>
</gene>
<keyword evidence="2 3" id="KW-0802">TPR repeat</keyword>
<proteinExistence type="predicted"/>
<organism evidence="5 6">
    <name type="scientific">Phycomyces blakesleeanus</name>
    <dbReference type="NCBI Taxonomy" id="4837"/>
    <lineage>
        <taxon>Eukaryota</taxon>
        <taxon>Fungi</taxon>
        <taxon>Fungi incertae sedis</taxon>
        <taxon>Mucoromycota</taxon>
        <taxon>Mucoromycotina</taxon>
        <taxon>Mucoromycetes</taxon>
        <taxon>Mucorales</taxon>
        <taxon>Phycomycetaceae</taxon>
        <taxon>Phycomyces</taxon>
    </lineage>
</organism>
<evidence type="ECO:0008006" key="7">
    <source>
        <dbReference type="Google" id="ProtNLM"/>
    </source>
</evidence>
<dbReference type="Pfam" id="PF13181">
    <property type="entry name" value="TPR_8"/>
    <property type="match status" value="2"/>
</dbReference>
<feature type="repeat" description="TPR" evidence="3">
    <location>
        <begin position="560"/>
        <end position="593"/>
    </location>
</feature>
<evidence type="ECO:0000313" key="5">
    <source>
        <dbReference type="EMBL" id="KAL0092614.1"/>
    </source>
</evidence>
<evidence type="ECO:0000256" key="3">
    <source>
        <dbReference type="PROSITE-ProRule" id="PRU00339"/>
    </source>
</evidence>
<dbReference type="Pfam" id="PF14559">
    <property type="entry name" value="TPR_19"/>
    <property type="match status" value="1"/>
</dbReference>
<feature type="compositionally biased region" description="Basic residues" evidence="4">
    <location>
        <begin position="947"/>
        <end position="956"/>
    </location>
</feature>
<dbReference type="SMART" id="SM00028">
    <property type="entry name" value="TPR"/>
    <property type="match status" value="13"/>
</dbReference>
<protein>
    <recommendedName>
        <fullName evidence="7">TPR-like protein</fullName>
    </recommendedName>
</protein>
<feature type="compositionally biased region" description="Basic and acidic residues" evidence="4">
    <location>
        <begin position="967"/>
        <end position="990"/>
    </location>
</feature>
<dbReference type="Pfam" id="PF13174">
    <property type="entry name" value="TPR_6"/>
    <property type="match status" value="1"/>
</dbReference>
<accession>A0ABR3BAF7</accession>
<dbReference type="InterPro" id="IPR011990">
    <property type="entry name" value="TPR-like_helical_dom_sf"/>
</dbReference>
<dbReference type="Pfam" id="PF13432">
    <property type="entry name" value="TPR_16"/>
    <property type="match status" value="1"/>
</dbReference>
<feature type="repeat" description="TPR" evidence="3">
    <location>
        <begin position="53"/>
        <end position="86"/>
    </location>
</feature>
<dbReference type="PROSITE" id="PS50293">
    <property type="entry name" value="TPR_REGION"/>
    <property type="match status" value="1"/>
</dbReference>
<dbReference type="PROSITE" id="PS50005">
    <property type="entry name" value="TPR"/>
    <property type="match status" value="5"/>
</dbReference>
<evidence type="ECO:0000256" key="2">
    <source>
        <dbReference type="ARBA" id="ARBA00022803"/>
    </source>
</evidence>
<dbReference type="InterPro" id="IPR019734">
    <property type="entry name" value="TPR_rpt"/>
</dbReference>
<feature type="repeat" description="TPR" evidence="3">
    <location>
        <begin position="396"/>
        <end position="429"/>
    </location>
</feature>
<reference evidence="5 6" key="1">
    <citation type="submission" date="2024-04" db="EMBL/GenBank/DDBJ databases">
        <title>Symmetric and asymmetric DNA N6-adenine methylation regulates different biological responses in Mucorales.</title>
        <authorList>
            <consortium name="Lawrence Berkeley National Laboratory"/>
            <person name="Lax C."/>
            <person name="Mondo S.J."/>
            <person name="Osorio-Concepcion M."/>
            <person name="Muszewska A."/>
            <person name="Corrochano-Luque M."/>
            <person name="Gutierrez G."/>
            <person name="Riley R."/>
            <person name="Lipzen A."/>
            <person name="Guo J."/>
            <person name="Hundley H."/>
            <person name="Amirebrahimi M."/>
            <person name="Ng V."/>
            <person name="Lorenzo-Gutierrez D."/>
            <person name="Binder U."/>
            <person name="Yang J."/>
            <person name="Song Y."/>
            <person name="Canovas D."/>
            <person name="Navarro E."/>
            <person name="Freitag M."/>
            <person name="Gabaldon T."/>
            <person name="Grigoriev I.V."/>
            <person name="Corrochano L.M."/>
            <person name="Nicolas F.E."/>
            <person name="Garre V."/>
        </authorList>
    </citation>
    <scope>NUCLEOTIDE SEQUENCE [LARGE SCALE GENOMIC DNA]</scope>
    <source>
        <strain evidence="5 6">L51</strain>
    </source>
</reference>
<dbReference type="EMBL" id="JBCLYO010000002">
    <property type="protein sequence ID" value="KAL0092614.1"/>
    <property type="molecule type" value="Genomic_DNA"/>
</dbReference>
<feature type="repeat" description="TPR" evidence="3">
    <location>
        <begin position="328"/>
        <end position="361"/>
    </location>
</feature>